<protein>
    <submittedName>
        <fullName evidence="1">Uncharacterized protein</fullName>
    </submittedName>
</protein>
<evidence type="ECO:0000313" key="2">
    <source>
        <dbReference type="Proteomes" id="UP000201838"/>
    </source>
</evidence>
<keyword evidence="2" id="KW-1185">Reference proteome</keyword>
<dbReference type="Proteomes" id="UP000201838">
    <property type="component" value="Unassembled WGS sequence"/>
</dbReference>
<sequence length="46" mass="4736">MDIDVQCPCVSPAAGQRNTSIDLVALRKDGVNGGVILAVAHADFVV</sequence>
<accession>A0A238J2R9</accession>
<dbReference type="AlphaFoldDB" id="A0A238J2R9"/>
<proteinExistence type="predicted"/>
<evidence type="ECO:0000313" key="1">
    <source>
        <dbReference type="EMBL" id="SMX24250.1"/>
    </source>
</evidence>
<gene>
    <name evidence="1" type="ORF">BOA8489_02373</name>
</gene>
<name>A0A238J2R9_9RHOB</name>
<dbReference type="EMBL" id="FXXQ01000007">
    <property type="protein sequence ID" value="SMX24250.1"/>
    <property type="molecule type" value="Genomic_DNA"/>
</dbReference>
<organism evidence="1 2">
    <name type="scientific">Boseongicola aestuarii</name>
    <dbReference type="NCBI Taxonomy" id="1470561"/>
    <lineage>
        <taxon>Bacteria</taxon>
        <taxon>Pseudomonadati</taxon>
        <taxon>Pseudomonadota</taxon>
        <taxon>Alphaproteobacteria</taxon>
        <taxon>Rhodobacterales</taxon>
        <taxon>Paracoccaceae</taxon>
        <taxon>Boseongicola</taxon>
    </lineage>
</organism>
<reference evidence="1 2" key="1">
    <citation type="submission" date="2017-05" db="EMBL/GenBank/DDBJ databases">
        <authorList>
            <person name="Song R."/>
            <person name="Chenine A.L."/>
            <person name="Ruprecht R.M."/>
        </authorList>
    </citation>
    <scope>NUCLEOTIDE SEQUENCE [LARGE SCALE GENOMIC DNA]</scope>
    <source>
        <strain evidence="1 2">CECT 8489</strain>
    </source>
</reference>
<dbReference type="RefSeq" id="WP_176440281.1">
    <property type="nucleotide sequence ID" value="NZ_FXXQ01000007.1"/>
</dbReference>